<organism evidence="1 2">
    <name type="scientific">Naegleria fowleri</name>
    <name type="common">Brain eating amoeba</name>
    <dbReference type="NCBI Taxonomy" id="5763"/>
    <lineage>
        <taxon>Eukaryota</taxon>
        <taxon>Discoba</taxon>
        <taxon>Heterolobosea</taxon>
        <taxon>Tetramitia</taxon>
        <taxon>Eutetramitia</taxon>
        <taxon>Vahlkampfiidae</taxon>
        <taxon>Naegleria</taxon>
    </lineage>
</organism>
<comment type="caution">
    <text evidence="1">The sequence shown here is derived from an EMBL/GenBank/DDBJ whole genome shotgun (WGS) entry which is preliminary data.</text>
</comment>
<dbReference type="EMBL" id="VFQX01000037">
    <property type="protein sequence ID" value="KAF0976473.1"/>
    <property type="molecule type" value="Genomic_DNA"/>
</dbReference>
<gene>
    <name evidence="1" type="ORF">FDP41_004372</name>
</gene>
<accession>A0A6A5BF80</accession>
<keyword evidence="2" id="KW-1185">Reference proteome</keyword>
<dbReference type="VEuPathDB" id="AmoebaDB:NF0031570"/>
<proteinExistence type="predicted"/>
<evidence type="ECO:0000313" key="1">
    <source>
        <dbReference type="EMBL" id="KAF0976473.1"/>
    </source>
</evidence>
<protein>
    <submittedName>
        <fullName evidence="1">Uncharacterized protein</fullName>
    </submittedName>
</protein>
<dbReference type="VEuPathDB" id="AmoebaDB:FDP41_004372"/>
<dbReference type="Proteomes" id="UP000444721">
    <property type="component" value="Unassembled WGS sequence"/>
</dbReference>
<dbReference type="OrthoDB" id="10372929at2759"/>
<sequence>MLDFQNYRNQTGFIGTTYVPTKVNNNLLGSVGTTGNHHHHHHQHHYGLSSSPKVIRPVMCPCKSSSEVEVGKLLDMALLKRQNLMMSKQTTTSTTSATKF</sequence>
<evidence type="ECO:0000313" key="2">
    <source>
        <dbReference type="Proteomes" id="UP000444721"/>
    </source>
</evidence>
<reference evidence="1 2" key="1">
    <citation type="journal article" date="2019" name="Sci. Rep.">
        <title>Nanopore sequencing improves the draft genome of the human pathogenic amoeba Naegleria fowleri.</title>
        <authorList>
            <person name="Liechti N."/>
            <person name="Schurch N."/>
            <person name="Bruggmann R."/>
            <person name="Wittwer M."/>
        </authorList>
    </citation>
    <scope>NUCLEOTIDE SEQUENCE [LARGE SCALE GENOMIC DNA]</scope>
    <source>
        <strain evidence="1 2">ATCC 30894</strain>
    </source>
</reference>
<dbReference type="GeneID" id="68111590"/>
<dbReference type="RefSeq" id="XP_044561186.1">
    <property type="nucleotide sequence ID" value="XM_044707779.1"/>
</dbReference>
<name>A0A6A5BF80_NAEFO</name>
<dbReference type="AlphaFoldDB" id="A0A6A5BF80"/>